<keyword evidence="3" id="KW-1185">Reference proteome</keyword>
<dbReference type="PANTHER" id="PTHR34849:SF3">
    <property type="entry name" value="SSR2962 PROTEIN"/>
    <property type="match status" value="1"/>
</dbReference>
<organism evidence="2 3">
    <name type="scientific">Thiocapsa imhoffii</name>
    <dbReference type="NCBI Taxonomy" id="382777"/>
    <lineage>
        <taxon>Bacteria</taxon>
        <taxon>Pseudomonadati</taxon>
        <taxon>Pseudomonadota</taxon>
        <taxon>Gammaproteobacteria</taxon>
        <taxon>Chromatiales</taxon>
        <taxon>Chromatiaceae</taxon>
        <taxon>Thiocapsa</taxon>
    </lineage>
</organism>
<dbReference type="Gene3D" id="1.10.10.10">
    <property type="entry name" value="Winged helix-like DNA-binding domain superfamily/Winged helix DNA-binding domain"/>
    <property type="match status" value="1"/>
</dbReference>
<comment type="caution">
    <text evidence="2">The sequence shown here is derived from an EMBL/GenBank/DDBJ whole genome shotgun (WGS) entry which is preliminary data.</text>
</comment>
<sequence>MSLRFDTRVAAAATAQDPKLMRQEFSRVLHVPARADGLKRHRLRFREVLYFKLKGTLEREGLVLSPEDRRALYTVLTVKAGEVGGWRRTGRKLVRAGDVPITFDLTKIVHSTHSALRMIQRGEGMIERRPEICSGEPVFKGTRVPVVHLIEQFRAGVPFREIAEDYPQLDANALRYAELRSHMGQAPGRPPRPLKIRRTATTS</sequence>
<dbReference type="SUPFAM" id="SSF46689">
    <property type="entry name" value="Homeodomain-like"/>
    <property type="match status" value="1"/>
</dbReference>
<dbReference type="AlphaFoldDB" id="A0A9X0WLB6"/>
<feature type="region of interest" description="Disordered" evidence="1">
    <location>
        <begin position="181"/>
        <end position="203"/>
    </location>
</feature>
<dbReference type="Pfam" id="PF04255">
    <property type="entry name" value="DUF433"/>
    <property type="match status" value="1"/>
</dbReference>
<proteinExistence type="predicted"/>
<evidence type="ECO:0000256" key="1">
    <source>
        <dbReference type="SAM" id="MobiDB-lite"/>
    </source>
</evidence>
<evidence type="ECO:0008006" key="4">
    <source>
        <dbReference type="Google" id="ProtNLM"/>
    </source>
</evidence>
<dbReference type="EMBL" id="NRSD01000042">
    <property type="protein sequence ID" value="MBK1646861.1"/>
    <property type="molecule type" value="Genomic_DNA"/>
</dbReference>
<name>A0A9X0WLB6_9GAMM</name>
<dbReference type="InterPro" id="IPR009057">
    <property type="entry name" value="Homeodomain-like_sf"/>
</dbReference>
<gene>
    <name evidence="2" type="ORF">CKO25_19955</name>
</gene>
<feature type="compositionally biased region" description="Basic residues" evidence="1">
    <location>
        <begin position="192"/>
        <end position="203"/>
    </location>
</feature>
<dbReference type="PANTHER" id="PTHR34849">
    <property type="entry name" value="SSL5025 PROTEIN"/>
    <property type="match status" value="1"/>
</dbReference>
<evidence type="ECO:0000313" key="3">
    <source>
        <dbReference type="Proteomes" id="UP001138802"/>
    </source>
</evidence>
<dbReference type="RefSeq" id="WP_200389693.1">
    <property type="nucleotide sequence ID" value="NZ_NRSD01000042.1"/>
</dbReference>
<protein>
    <recommendedName>
        <fullName evidence="4">DUF433 domain-containing protein</fullName>
    </recommendedName>
</protein>
<dbReference type="InterPro" id="IPR007367">
    <property type="entry name" value="DUF433"/>
</dbReference>
<evidence type="ECO:0000313" key="2">
    <source>
        <dbReference type="EMBL" id="MBK1646861.1"/>
    </source>
</evidence>
<dbReference type="InterPro" id="IPR036388">
    <property type="entry name" value="WH-like_DNA-bd_sf"/>
</dbReference>
<dbReference type="Proteomes" id="UP001138802">
    <property type="component" value="Unassembled WGS sequence"/>
</dbReference>
<reference evidence="2 3" key="1">
    <citation type="journal article" date="2020" name="Microorganisms">
        <title>Osmotic Adaptation and Compatible Solute Biosynthesis of Phototrophic Bacteria as Revealed from Genome Analyses.</title>
        <authorList>
            <person name="Imhoff J.F."/>
            <person name="Rahn T."/>
            <person name="Kunzel S."/>
            <person name="Keller A."/>
            <person name="Neulinger S.C."/>
        </authorList>
    </citation>
    <scope>NUCLEOTIDE SEQUENCE [LARGE SCALE GENOMIC DNA]</scope>
    <source>
        <strain evidence="2 3">DSM 21303</strain>
    </source>
</reference>
<accession>A0A9X0WLB6</accession>